<gene>
    <name evidence="1" type="ORF">TM448B00314_0033</name>
</gene>
<proteinExistence type="predicted"/>
<organism evidence="1">
    <name type="scientific">viral metagenome</name>
    <dbReference type="NCBI Taxonomy" id="1070528"/>
    <lineage>
        <taxon>unclassified sequences</taxon>
        <taxon>metagenomes</taxon>
        <taxon>organismal metagenomes</taxon>
    </lineage>
</organism>
<evidence type="ECO:0000313" key="1">
    <source>
        <dbReference type="EMBL" id="QJH94973.1"/>
    </source>
</evidence>
<dbReference type="AlphaFoldDB" id="A0A6M3XCR9"/>
<accession>A0A6M3XCR9</accession>
<reference evidence="1" key="1">
    <citation type="submission" date="2020-03" db="EMBL/GenBank/DDBJ databases">
        <title>The deep terrestrial virosphere.</title>
        <authorList>
            <person name="Holmfeldt K."/>
            <person name="Nilsson E."/>
            <person name="Simone D."/>
            <person name="Lopez-Fernandez M."/>
            <person name="Wu X."/>
            <person name="de Brujin I."/>
            <person name="Lundin D."/>
            <person name="Andersson A."/>
            <person name="Bertilsson S."/>
            <person name="Dopson M."/>
        </authorList>
    </citation>
    <scope>NUCLEOTIDE SEQUENCE</scope>
    <source>
        <strain evidence="1">TM448B00314</strain>
    </source>
</reference>
<dbReference type="EMBL" id="MT144610">
    <property type="protein sequence ID" value="QJH94973.1"/>
    <property type="molecule type" value="Genomic_DNA"/>
</dbReference>
<protein>
    <submittedName>
        <fullName evidence="1">Uncharacterized protein</fullName>
    </submittedName>
</protein>
<name>A0A6M3XCR9_9ZZZZ</name>
<sequence length="203" mass="24112">MLTAIRERGTGHKLDVSDLEDLYTGRPDPKLGTSLIHYMLTVHRNYIMEIKARLVKAIMKLGDKNQGWWAKLKALVEIVQIIRIYPQTTKDNSLYKNSNIMLNIAAKFARLYINESRKRVFLTIYKLAITEFEHDSGYSSVRDWWIEEIIKSILDGEWQPRPYQWPPKKWWIETPPYGGEHSIVYKIQQKRHEIKKLLEEVER</sequence>